<evidence type="ECO:0000313" key="1">
    <source>
        <dbReference type="EMBL" id="MBX8632551.1"/>
    </source>
</evidence>
<dbReference type="Gene3D" id="2.70.98.10">
    <property type="match status" value="1"/>
</dbReference>
<dbReference type="AlphaFoldDB" id="A0A8J8CCT3"/>
<dbReference type="EMBL" id="JAGVSJ010000034">
    <property type="protein sequence ID" value="MBX8632551.1"/>
    <property type="molecule type" value="Genomic_DNA"/>
</dbReference>
<protein>
    <submittedName>
        <fullName evidence="1">Aldose 1-epimerase</fullName>
    </submittedName>
</protein>
<dbReference type="Proteomes" id="UP000716004">
    <property type="component" value="Unassembled WGS sequence"/>
</dbReference>
<sequence length="185" mass="20811">DERLLNESPVELPVSWLHHPLFGSGIIGTETELKLPESTFVVDDYLNTGNNQLKPGQKGKWPDALSTSGEHIDLSRFPEKGSMNFDDLVYIPHIGEGWFKLINERKRISFYAQWDSEIFKSLWIWRPFGGGSSPPWFGTIYGAGIEIATSWPATGLSEQISNGSAFRLKPYGSVSTQLQFTIDQF</sequence>
<organism evidence="1 2">
    <name type="scientific">Candidatus Sysuiplasma superficiale</name>
    <dbReference type="NCBI Taxonomy" id="2823368"/>
    <lineage>
        <taxon>Archaea</taxon>
        <taxon>Methanobacteriati</taxon>
        <taxon>Thermoplasmatota</taxon>
        <taxon>Thermoplasmata</taxon>
        <taxon>Candidatus Sysuiplasmatales</taxon>
        <taxon>Candidatus Sysuiplasmataceae</taxon>
        <taxon>Candidatus Sysuiplasma</taxon>
    </lineage>
</organism>
<dbReference type="InterPro" id="IPR014718">
    <property type="entry name" value="GH-type_carb-bd"/>
</dbReference>
<gene>
    <name evidence="1" type="ORF">J9259_08585</name>
</gene>
<dbReference type="GO" id="GO:0030246">
    <property type="term" value="F:carbohydrate binding"/>
    <property type="evidence" value="ECO:0007669"/>
    <property type="project" value="InterPro"/>
</dbReference>
<feature type="non-terminal residue" evidence="1">
    <location>
        <position position="1"/>
    </location>
</feature>
<evidence type="ECO:0000313" key="2">
    <source>
        <dbReference type="Proteomes" id="UP000716004"/>
    </source>
</evidence>
<accession>A0A8J8CCT3</accession>
<comment type="caution">
    <text evidence="1">The sequence shown here is derived from an EMBL/GenBank/DDBJ whole genome shotgun (WGS) entry which is preliminary data.</text>
</comment>
<name>A0A8J8CCT3_9ARCH</name>
<proteinExistence type="predicted"/>
<reference evidence="1" key="1">
    <citation type="submission" date="2021-04" db="EMBL/GenBank/DDBJ databases">
        <title>Genomic insights into ecological role and evolution of a novel Thermoplasmata order Candidatus Sysuiplasmatales.</title>
        <authorList>
            <person name="Yuan Y."/>
        </authorList>
    </citation>
    <scope>NUCLEOTIDE SEQUENCE</scope>
    <source>
        <strain evidence="1">YP2-bin.285</strain>
    </source>
</reference>